<evidence type="ECO:0000259" key="1">
    <source>
        <dbReference type="Pfam" id="PF01636"/>
    </source>
</evidence>
<protein>
    <submittedName>
        <fullName evidence="2">Thiamine kinase-like enzyme</fullName>
    </submittedName>
</protein>
<dbReference type="EMBL" id="PVTM01000003">
    <property type="protein sequence ID" value="PRY72606.1"/>
    <property type="molecule type" value="Genomic_DNA"/>
</dbReference>
<name>A0A2T0VQ83_9GAMM</name>
<dbReference type="Proteomes" id="UP000239896">
    <property type="component" value="Unassembled WGS sequence"/>
</dbReference>
<organism evidence="2 3">
    <name type="scientific">Halomonas ventosae</name>
    <dbReference type="NCBI Taxonomy" id="229007"/>
    <lineage>
        <taxon>Bacteria</taxon>
        <taxon>Pseudomonadati</taxon>
        <taxon>Pseudomonadota</taxon>
        <taxon>Gammaproteobacteria</taxon>
        <taxon>Oceanospirillales</taxon>
        <taxon>Halomonadaceae</taxon>
        <taxon>Halomonas</taxon>
    </lineage>
</organism>
<accession>A0A2T0VQ83</accession>
<gene>
    <name evidence="2" type="ORF">BCL64_10385</name>
</gene>
<evidence type="ECO:0000313" key="3">
    <source>
        <dbReference type="Proteomes" id="UP000239896"/>
    </source>
</evidence>
<feature type="domain" description="Aminoglycoside phosphotransferase" evidence="1">
    <location>
        <begin position="56"/>
        <end position="267"/>
    </location>
</feature>
<keyword evidence="3" id="KW-1185">Reference proteome</keyword>
<dbReference type="GO" id="GO:0016301">
    <property type="term" value="F:kinase activity"/>
    <property type="evidence" value="ECO:0007669"/>
    <property type="project" value="UniProtKB-KW"/>
</dbReference>
<dbReference type="InterPro" id="IPR002575">
    <property type="entry name" value="Aminoglycoside_PTrfase"/>
</dbReference>
<comment type="caution">
    <text evidence="2">The sequence shown here is derived from an EMBL/GenBank/DDBJ whole genome shotgun (WGS) entry which is preliminary data.</text>
</comment>
<reference evidence="2 3" key="1">
    <citation type="submission" date="2018-03" db="EMBL/GenBank/DDBJ databases">
        <title>Comparative analysis of microorganisms from saline springs in Andes Mountain Range, Colombia.</title>
        <authorList>
            <person name="Rubin E."/>
        </authorList>
    </citation>
    <scope>NUCLEOTIDE SEQUENCE [LARGE SCALE GENOMIC DNA]</scope>
    <source>
        <strain evidence="2 3">USBA 854</strain>
    </source>
</reference>
<dbReference type="RefSeq" id="WP_106229743.1">
    <property type="nucleotide sequence ID" value="NZ_PVTM01000003.1"/>
</dbReference>
<proteinExistence type="predicted"/>
<keyword evidence="2" id="KW-0418">Kinase</keyword>
<evidence type="ECO:0000313" key="2">
    <source>
        <dbReference type="EMBL" id="PRY72606.1"/>
    </source>
</evidence>
<dbReference type="Gene3D" id="3.90.1200.10">
    <property type="match status" value="1"/>
</dbReference>
<keyword evidence="2" id="KW-0808">Transferase</keyword>
<dbReference type="Pfam" id="PF01636">
    <property type="entry name" value="APH"/>
    <property type="match status" value="1"/>
</dbReference>
<dbReference type="InterPro" id="IPR011009">
    <property type="entry name" value="Kinase-like_dom_sf"/>
</dbReference>
<sequence length="366" mass="39455">MPDTAPRPGSPQTPSSLCRSLAMALARAGHDADIQAMHPMADTGLAHLHVWLERAPIDWVARLPKQSQMRLDPAANLAYQAACFERASQGGHAPSLHGILPPGPALPRGGLLVSAIRGRPARLPEDLPAIAEALASFHALDVPDAEARPPLLSPADPWAAMLEEVRDQARFLDLAGLEADARALIEAELAALPERLPAGPGAEPRLISFDAHPGNFLVTESGGAVLVDLEKCRYGLVGFDLAHASLYTSTTWDLQSRTELLAAEVAAFYRHWIAATGVDGDIATLLASRRAMWLWSLTWCAKWRASSLRSRDAQARGEDWSAELSDDALIAHVRDRVDHYLSVAAIEHVRHESRVLAGLLAAPAHD</sequence>
<dbReference type="AlphaFoldDB" id="A0A2T0VQ83"/>
<dbReference type="SUPFAM" id="SSF56112">
    <property type="entry name" value="Protein kinase-like (PK-like)"/>
    <property type="match status" value="1"/>
</dbReference>